<protein>
    <recommendedName>
        <fullName evidence="15">Holocytochrome c-type synthase</fullName>
        <ecNumber evidence="15">4.4.1.17</ecNumber>
    </recommendedName>
</protein>
<reference evidence="19 20" key="1">
    <citation type="submission" date="2021-06" db="EMBL/GenBank/DDBJ databases">
        <title>Chromosome-level genome assembly of the red-tail catfish (Hemibagrus wyckioides).</title>
        <authorList>
            <person name="Shao F."/>
        </authorList>
    </citation>
    <scope>NUCLEOTIDE SEQUENCE [LARGE SCALE GENOMIC DNA]</scope>
    <source>
        <strain evidence="19">EC202008001</strain>
        <tissue evidence="19">Blood</tissue>
    </source>
</reference>
<evidence type="ECO:0000256" key="5">
    <source>
        <dbReference type="ARBA" id="ARBA00022692"/>
    </source>
</evidence>
<feature type="domain" description="TLC" evidence="18">
    <location>
        <begin position="44"/>
        <end position="246"/>
    </location>
</feature>
<dbReference type="OrthoDB" id="4243at2759"/>
<proteinExistence type="inferred from homology"/>
<dbReference type="PROSITE" id="PS50922">
    <property type="entry name" value="TLC"/>
    <property type="match status" value="1"/>
</dbReference>
<evidence type="ECO:0000256" key="14">
    <source>
        <dbReference type="PROSITE-ProRule" id="PRU00205"/>
    </source>
</evidence>
<comment type="caution">
    <text evidence="19">The sequence shown here is derived from an EMBL/GenBank/DDBJ whole genome shotgun (WGS) entry which is preliminary data.</text>
</comment>
<evidence type="ECO:0000259" key="18">
    <source>
        <dbReference type="PROSITE" id="PS50922"/>
    </source>
</evidence>
<keyword evidence="11 14" id="KW-0472">Membrane</keyword>
<feature type="compositionally biased region" description="Basic and acidic residues" evidence="16">
    <location>
        <begin position="330"/>
        <end position="339"/>
    </location>
</feature>
<name>A0A9D3SJR2_9TELE</name>
<comment type="similarity">
    <text evidence="3 15">Belongs to the cytochrome c-type heme lyase family.</text>
</comment>
<evidence type="ECO:0000256" key="6">
    <source>
        <dbReference type="ARBA" id="ARBA00022723"/>
    </source>
</evidence>
<keyword evidence="9 15" id="KW-0408">Iron</keyword>
<evidence type="ECO:0000313" key="19">
    <source>
        <dbReference type="EMBL" id="KAG7321664.1"/>
    </source>
</evidence>
<evidence type="ECO:0000256" key="12">
    <source>
        <dbReference type="ARBA" id="ARBA00023239"/>
    </source>
</evidence>
<dbReference type="GO" id="GO:0004408">
    <property type="term" value="F:holocytochrome-c synthase activity"/>
    <property type="evidence" value="ECO:0007669"/>
    <property type="project" value="UniProtKB-EC"/>
</dbReference>
<feature type="transmembrane region" description="Helical" evidence="17">
    <location>
        <begin position="52"/>
        <end position="72"/>
    </location>
</feature>
<dbReference type="PANTHER" id="PTHR12743:SF0">
    <property type="entry name" value="HOLOCYTOCHROME C-TYPE SYNTHASE"/>
    <property type="match status" value="1"/>
</dbReference>
<evidence type="ECO:0000256" key="11">
    <source>
        <dbReference type="ARBA" id="ARBA00023136"/>
    </source>
</evidence>
<dbReference type="PROSITE" id="PS00822">
    <property type="entry name" value="CYTO_HEME_LYASE_2"/>
    <property type="match status" value="1"/>
</dbReference>
<evidence type="ECO:0000256" key="9">
    <source>
        <dbReference type="ARBA" id="ARBA00023004"/>
    </source>
</evidence>
<comment type="subcellular location">
    <subcellularLocation>
        <location evidence="1">Membrane</location>
        <topology evidence="1">Multi-pass membrane protein</topology>
    </subcellularLocation>
    <subcellularLocation>
        <location evidence="2 15">Mitochondrion inner membrane</location>
    </subcellularLocation>
</comment>
<dbReference type="EC" id="4.4.1.17" evidence="15"/>
<sequence>MEPLSIPVVLVTLSSFLISQWIFHVACPWLSERLIPAFLTLTHMQRTEWSSRAVSTVHALVVGLFCLYILLFDDAIKKDPVWGDPSLVKLNVGITTGYLISDLLLMIYFWDFIGEKYFVIHHLAALIAYYYVLSQGILPYFANFRLLAEFSTPFVNQRWFLQVLGYHKLSNPSLVNGVAMAFSFFLVRIAVIPVYYSQVYSVYGTEAFYRLTPGARSAWILCSLCLDVMNSMWMRKILRGVVSSSNHQSAIKTPQSHVFFTPGPSEEAGSRCMLVLQPETMSSPLGTVKAEAVAMSDESRAPPSGCPMHQDSKRAAPPPECPMHRAAAPEQHKSAPDVPAHQDRAYEFVQCPVTGARGTNPTASDINPANMMPPPNQQPSPGQPFSLSVMREESHIPRAGSEQNWVYPSEQMFWNAMLRKGWHWREQDISKKDMTNIISIHNQNNENAWKEILKWEVLHLKECPCGPSLKRFGGKAREFTPRARFRHWMGHELPFDRHDWIVDRCGKEVRYVIDYYDGGHGSNHTILDVRPAFDSLGAVWDRMKVAWWRWTSS</sequence>
<evidence type="ECO:0000256" key="10">
    <source>
        <dbReference type="ARBA" id="ARBA00023128"/>
    </source>
</evidence>
<feature type="transmembrane region" description="Helical" evidence="17">
    <location>
        <begin position="174"/>
        <end position="196"/>
    </location>
</feature>
<evidence type="ECO:0000256" key="3">
    <source>
        <dbReference type="ARBA" id="ARBA00007255"/>
    </source>
</evidence>
<dbReference type="GO" id="GO:0005743">
    <property type="term" value="C:mitochondrial inner membrane"/>
    <property type="evidence" value="ECO:0007669"/>
    <property type="project" value="UniProtKB-SubCell"/>
</dbReference>
<evidence type="ECO:0000256" key="15">
    <source>
        <dbReference type="RuleBase" id="RU363130"/>
    </source>
</evidence>
<dbReference type="InterPro" id="IPR000511">
    <property type="entry name" value="Holocyt_c/c1_synthase"/>
</dbReference>
<dbReference type="Pfam" id="PF01265">
    <property type="entry name" value="Cyto_heme_lyase"/>
    <property type="match status" value="1"/>
</dbReference>
<evidence type="ECO:0000256" key="13">
    <source>
        <dbReference type="ARBA" id="ARBA00023944"/>
    </source>
</evidence>
<dbReference type="PANTHER" id="PTHR12743">
    <property type="entry name" value="CYTOCHROME C1 HEME LYASE"/>
    <property type="match status" value="1"/>
</dbReference>
<keyword evidence="10 15" id="KW-0496">Mitochondrion</keyword>
<keyword evidence="8 17" id="KW-1133">Transmembrane helix</keyword>
<feature type="transmembrane region" description="Helical" evidence="17">
    <location>
        <begin position="217"/>
        <end position="234"/>
    </location>
</feature>
<feature type="transmembrane region" description="Helical" evidence="17">
    <location>
        <begin position="92"/>
        <end position="110"/>
    </location>
</feature>
<evidence type="ECO:0000256" key="2">
    <source>
        <dbReference type="ARBA" id="ARBA00004273"/>
    </source>
</evidence>
<dbReference type="PROSITE" id="PS00821">
    <property type="entry name" value="CYTO_HEME_LYASE_1"/>
    <property type="match status" value="1"/>
</dbReference>
<evidence type="ECO:0000256" key="16">
    <source>
        <dbReference type="SAM" id="MobiDB-lite"/>
    </source>
</evidence>
<evidence type="ECO:0000256" key="8">
    <source>
        <dbReference type="ARBA" id="ARBA00022989"/>
    </source>
</evidence>
<keyword evidence="5 14" id="KW-0812">Transmembrane</keyword>
<comment type="catalytic activity">
    <reaction evidence="13">
        <text>holo-[cytochrome c] = apo-[cytochrome c] + heme b</text>
        <dbReference type="Rhea" id="RHEA:22648"/>
        <dbReference type="Rhea" id="RHEA-COMP:10725"/>
        <dbReference type="Rhea" id="RHEA-COMP:10726"/>
        <dbReference type="ChEBI" id="CHEBI:29950"/>
        <dbReference type="ChEBI" id="CHEBI:60344"/>
        <dbReference type="ChEBI" id="CHEBI:83739"/>
        <dbReference type="EC" id="4.4.1.17"/>
    </reaction>
    <physiologicalReaction direction="right-to-left" evidence="13">
        <dbReference type="Rhea" id="RHEA:22650"/>
    </physiologicalReaction>
</comment>
<comment type="function">
    <text evidence="15">Lyase that catalyzes the covalent linking of the heme group to the cytochrome C apoprotein to produce the mature functional cytochrome.</text>
</comment>
<evidence type="ECO:0000256" key="7">
    <source>
        <dbReference type="ARBA" id="ARBA00022792"/>
    </source>
</evidence>
<dbReference type="AlphaFoldDB" id="A0A9D3SJR2"/>
<accession>A0A9D3SJR2</accession>
<keyword evidence="4 15" id="KW-0349">Heme</keyword>
<dbReference type="GO" id="GO:0046872">
    <property type="term" value="F:metal ion binding"/>
    <property type="evidence" value="ECO:0007669"/>
    <property type="project" value="UniProtKB-KW"/>
</dbReference>
<feature type="transmembrane region" description="Helical" evidence="17">
    <location>
        <begin position="6"/>
        <end position="31"/>
    </location>
</feature>
<dbReference type="Proteomes" id="UP000824219">
    <property type="component" value="Linkage Group LG17"/>
</dbReference>
<evidence type="ECO:0000313" key="20">
    <source>
        <dbReference type="Proteomes" id="UP000824219"/>
    </source>
</evidence>
<evidence type="ECO:0000256" key="17">
    <source>
        <dbReference type="SAM" id="Phobius"/>
    </source>
</evidence>
<keyword evidence="12 15" id="KW-0456">Lyase</keyword>
<feature type="region of interest" description="Disordered" evidence="16">
    <location>
        <begin position="296"/>
        <end position="339"/>
    </location>
</feature>
<feature type="transmembrane region" description="Helical" evidence="17">
    <location>
        <begin position="117"/>
        <end position="142"/>
    </location>
</feature>
<organism evidence="19 20">
    <name type="scientific">Hemibagrus wyckioides</name>
    <dbReference type="NCBI Taxonomy" id="337641"/>
    <lineage>
        <taxon>Eukaryota</taxon>
        <taxon>Metazoa</taxon>
        <taxon>Chordata</taxon>
        <taxon>Craniata</taxon>
        <taxon>Vertebrata</taxon>
        <taxon>Euteleostomi</taxon>
        <taxon>Actinopterygii</taxon>
        <taxon>Neopterygii</taxon>
        <taxon>Teleostei</taxon>
        <taxon>Ostariophysi</taxon>
        <taxon>Siluriformes</taxon>
        <taxon>Bagridae</taxon>
        <taxon>Hemibagrus</taxon>
    </lineage>
</organism>
<dbReference type="EMBL" id="JAHKSW010000017">
    <property type="protein sequence ID" value="KAG7321664.1"/>
    <property type="molecule type" value="Genomic_DNA"/>
</dbReference>
<keyword evidence="6 15" id="KW-0479">Metal-binding</keyword>
<dbReference type="SMART" id="SM00724">
    <property type="entry name" value="TLC"/>
    <property type="match status" value="1"/>
</dbReference>
<keyword evidence="20" id="KW-1185">Reference proteome</keyword>
<gene>
    <name evidence="19" type="ORF">KOW79_014522</name>
</gene>
<dbReference type="Pfam" id="PF03798">
    <property type="entry name" value="TRAM_LAG1_CLN8"/>
    <property type="match status" value="1"/>
</dbReference>
<evidence type="ECO:0000256" key="1">
    <source>
        <dbReference type="ARBA" id="ARBA00004141"/>
    </source>
</evidence>
<keyword evidence="7 15" id="KW-0999">Mitochondrion inner membrane</keyword>
<dbReference type="InterPro" id="IPR006634">
    <property type="entry name" value="TLC-dom"/>
</dbReference>
<evidence type="ECO:0000256" key="4">
    <source>
        <dbReference type="ARBA" id="ARBA00022617"/>
    </source>
</evidence>